<keyword evidence="4" id="KW-1003">Cell membrane</keyword>
<keyword evidence="9" id="KW-0472">Membrane</keyword>
<dbReference type="NCBIfam" id="TIGR01727">
    <property type="entry name" value="oligo_HPY"/>
    <property type="match status" value="1"/>
</dbReference>
<keyword evidence="3" id="KW-0813">Transport</keyword>
<dbReference type="InterPro" id="IPR003593">
    <property type="entry name" value="AAA+_ATPase"/>
</dbReference>
<comment type="subcellular location">
    <subcellularLocation>
        <location evidence="1">Cell inner membrane</location>
        <topology evidence="1">Peripheral membrane protein</topology>
    </subcellularLocation>
</comment>
<dbReference type="GO" id="GO:0005886">
    <property type="term" value="C:plasma membrane"/>
    <property type="evidence" value="ECO:0007669"/>
    <property type="project" value="UniProtKB-SubCell"/>
</dbReference>
<dbReference type="SUPFAM" id="SSF52540">
    <property type="entry name" value="P-loop containing nucleoside triphosphate hydrolases"/>
    <property type="match status" value="1"/>
</dbReference>
<dbReference type="EC" id="7.2.2.11" evidence="11"/>
<dbReference type="InterPro" id="IPR050388">
    <property type="entry name" value="ABC_Ni/Peptide_Import"/>
</dbReference>
<gene>
    <name evidence="15" type="ORF">SAMN02745220_00179</name>
</gene>
<organism evidence="15 16">
    <name type="scientific">Desulfopila aestuarii DSM 18488</name>
    <dbReference type="NCBI Taxonomy" id="1121416"/>
    <lineage>
        <taxon>Bacteria</taxon>
        <taxon>Pseudomonadati</taxon>
        <taxon>Thermodesulfobacteriota</taxon>
        <taxon>Desulfobulbia</taxon>
        <taxon>Desulfobulbales</taxon>
        <taxon>Desulfocapsaceae</taxon>
        <taxon>Desulfopila</taxon>
    </lineage>
</organism>
<evidence type="ECO:0000256" key="6">
    <source>
        <dbReference type="ARBA" id="ARBA00022840"/>
    </source>
</evidence>
<keyword evidence="16" id="KW-1185">Reference proteome</keyword>
<dbReference type="PANTHER" id="PTHR43297">
    <property type="entry name" value="OLIGOPEPTIDE TRANSPORT ATP-BINDING PROTEIN APPD"/>
    <property type="match status" value="1"/>
</dbReference>
<dbReference type="InterPro" id="IPR003439">
    <property type="entry name" value="ABC_transporter-like_ATP-bd"/>
</dbReference>
<comment type="similarity">
    <text evidence="2">Belongs to the ABC transporter superfamily.</text>
</comment>
<evidence type="ECO:0000256" key="7">
    <source>
        <dbReference type="ARBA" id="ARBA00022967"/>
    </source>
</evidence>
<dbReference type="InterPro" id="IPR027417">
    <property type="entry name" value="P-loop_NTPase"/>
</dbReference>
<sequence length="310" mass="33629">MLEIHNLSISFQRNRASFDRETLSVVSDISLSVQPGEIVALIGASGAGKSLVAHALLGLLPANATMSGEFIFKGKRLSPAGIQELRGREIALIPQSVTHLNPLTRVGKQVYRSARLSGRCADTAHTSCDRTFARYQLADTVKSMYPFQISRGMARRVLTATATAGNANLIIADEPTTGLDPEVSEQSLAHLKELATQGKGVVLITHDLENGVQIADTLVVLYEGMTVEITPARALEENDLIMHPYTRSLWQALPRNGFMSLPPTPSSSTLNRNGCLFAERCPQARPGCRQSAPSLRRVNHKLVRCNHVAG</sequence>
<dbReference type="Proteomes" id="UP000184603">
    <property type="component" value="Unassembled WGS sequence"/>
</dbReference>
<keyword evidence="7" id="KW-1278">Translocase</keyword>
<evidence type="ECO:0000256" key="4">
    <source>
        <dbReference type="ARBA" id="ARBA00022475"/>
    </source>
</evidence>
<keyword evidence="5" id="KW-0547">Nucleotide-binding</keyword>
<feature type="domain" description="ABC transporter" evidence="14">
    <location>
        <begin position="4"/>
        <end position="248"/>
    </location>
</feature>
<dbReference type="GO" id="GO:0015833">
    <property type="term" value="P:peptide transport"/>
    <property type="evidence" value="ECO:0007669"/>
    <property type="project" value="InterPro"/>
</dbReference>
<keyword evidence="6 15" id="KW-0067">ATP-binding</keyword>
<evidence type="ECO:0000256" key="12">
    <source>
        <dbReference type="ARBA" id="ARBA00044143"/>
    </source>
</evidence>
<evidence type="ECO:0000313" key="16">
    <source>
        <dbReference type="Proteomes" id="UP000184603"/>
    </source>
</evidence>
<evidence type="ECO:0000256" key="5">
    <source>
        <dbReference type="ARBA" id="ARBA00022741"/>
    </source>
</evidence>
<comment type="subunit">
    <text evidence="10">The complex is composed of two ATP-binding proteins (NikD and NikE), two transmembrane proteins (NikB and NikC) and a solute-binding protein (NikA).</text>
</comment>
<reference evidence="15 16" key="1">
    <citation type="submission" date="2016-12" db="EMBL/GenBank/DDBJ databases">
        <authorList>
            <person name="Song W.-J."/>
            <person name="Kurnit D.M."/>
        </authorList>
    </citation>
    <scope>NUCLEOTIDE SEQUENCE [LARGE SCALE GENOMIC DNA]</scope>
    <source>
        <strain evidence="15 16">DSM 18488</strain>
    </source>
</reference>
<dbReference type="Pfam" id="PF08352">
    <property type="entry name" value="oligo_HPY"/>
    <property type="match status" value="1"/>
</dbReference>
<dbReference type="PROSITE" id="PS50893">
    <property type="entry name" value="ABC_TRANSPORTER_2"/>
    <property type="match status" value="1"/>
</dbReference>
<protein>
    <recommendedName>
        <fullName evidence="12">Nickel import system ATP-binding protein NikD</fullName>
        <ecNumber evidence="11">7.2.2.11</ecNumber>
    </recommendedName>
</protein>
<evidence type="ECO:0000256" key="2">
    <source>
        <dbReference type="ARBA" id="ARBA00005417"/>
    </source>
</evidence>
<dbReference type="OrthoDB" id="9809450at2"/>
<evidence type="ECO:0000256" key="13">
    <source>
        <dbReference type="ARBA" id="ARBA00048610"/>
    </source>
</evidence>
<evidence type="ECO:0000259" key="14">
    <source>
        <dbReference type="PROSITE" id="PS50893"/>
    </source>
</evidence>
<evidence type="ECO:0000256" key="8">
    <source>
        <dbReference type="ARBA" id="ARBA00023065"/>
    </source>
</evidence>
<dbReference type="InterPro" id="IPR013563">
    <property type="entry name" value="Oligopep_ABC_C"/>
</dbReference>
<dbReference type="RefSeq" id="WP_073611550.1">
    <property type="nucleotide sequence ID" value="NZ_FRFE01000001.1"/>
</dbReference>
<dbReference type="PANTHER" id="PTHR43297:SF13">
    <property type="entry name" value="NICKEL ABC TRANSPORTER, ATP-BINDING PROTEIN"/>
    <property type="match status" value="1"/>
</dbReference>
<dbReference type="GO" id="GO:0016887">
    <property type="term" value="F:ATP hydrolysis activity"/>
    <property type="evidence" value="ECO:0007669"/>
    <property type="project" value="InterPro"/>
</dbReference>
<name>A0A1M7XVU3_9BACT</name>
<evidence type="ECO:0000256" key="9">
    <source>
        <dbReference type="ARBA" id="ARBA00023136"/>
    </source>
</evidence>
<evidence type="ECO:0000313" key="15">
    <source>
        <dbReference type="EMBL" id="SHO42834.1"/>
    </source>
</evidence>
<evidence type="ECO:0000256" key="10">
    <source>
        <dbReference type="ARBA" id="ARBA00038669"/>
    </source>
</evidence>
<keyword evidence="8" id="KW-0406">Ion transport</keyword>
<dbReference type="GO" id="GO:0005524">
    <property type="term" value="F:ATP binding"/>
    <property type="evidence" value="ECO:0007669"/>
    <property type="project" value="UniProtKB-KW"/>
</dbReference>
<dbReference type="GO" id="GO:0015413">
    <property type="term" value="F:ABC-type nickel transporter activity"/>
    <property type="evidence" value="ECO:0007669"/>
    <property type="project" value="UniProtKB-EC"/>
</dbReference>
<proteinExistence type="inferred from homology"/>
<dbReference type="STRING" id="1121416.SAMN02745220_00179"/>
<evidence type="ECO:0000256" key="11">
    <source>
        <dbReference type="ARBA" id="ARBA00039098"/>
    </source>
</evidence>
<accession>A0A1M7XVU3</accession>
<dbReference type="EMBL" id="FRFE01000001">
    <property type="protein sequence ID" value="SHO42834.1"/>
    <property type="molecule type" value="Genomic_DNA"/>
</dbReference>
<evidence type="ECO:0000256" key="3">
    <source>
        <dbReference type="ARBA" id="ARBA00022448"/>
    </source>
</evidence>
<dbReference type="Gene3D" id="3.40.50.300">
    <property type="entry name" value="P-loop containing nucleotide triphosphate hydrolases"/>
    <property type="match status" value="1"/>
</dbReference>
<dbReference type="SMART" id="SM00382">
    <property type="entry name" value="AAA"/>
    <property type="match status" value="1"/>
</dbReference>
<dbReference type="AlphaFoldDB" id="A0A1M7XVU3"/>
<dbReference type="Pfam" id="PF00005">
    <property type="entry name" value="ABC_tran"/>
    <property type="match status" value="1"/>
</dbReference>
<comment type="catalytic activity">
    <reaction evidence="13">
        <text>Ni(2+)(out) + ATP + H2O = Ni(2+)(in) + ADP + phosphate + H(+)</text>
        <dbReference type="Rhea" id="RHEA:15557"/>
        <dbReference type="ChEBI" id="CHEBI:15377"/>
        <dbReference type="ChEBI" id="CHEBI:15378"/>
        <dbReference type="ChEBI" id="CHEBI:30616"/>
        <dbReference type="ChEBI" id="CHEBI:43474"/>
        <dbReference type="ChEBI" id="CHEBI:49786"/>
        <dbReference type="ChEBI" id="CHEBI:456216"/>
        <dbReference type="EC" id="7.2.2.11"/>
    </reaction>
    <physiologicalReaction direction="left-to-right" evidence="13">
        <dbReference type="Rhea" id="RHEA:15558"/>
    </physiologicalReaction>
</comment>
<evidence type="ECO:0000256" key="1">
    <source>
        <dbReference type="ARBA" id="ARBA00004417"/>
    </source>
</evidence>